<dbReference type="GO" id="GO:0003756">
    <property type="term" value="F:protein disulfide isomerase activity"/>
    <property type="evidence" value="ECO:0007669"/>
    <property type="project" value="UniProtKB-EC"/>
</dbReference>
<reference evidence="18" key="1">
    <citation type="journal article" date="2002" name="Science">
        <title>The draft genome of Ciona intestinalis: insights into chordate and vertebrate origins.</title>
        <authorList>
            <person name="Dehal P."/>
            <person name="Satou Y."/>
            <person name="Campbell R.K."/>
            <person name="Chapman J."/>
            <person name="Degnan B."/>
            <person name="De Tomaso A."/>
            <person name="Davidson B."/>
            <person name="Di Gregorio A."/>
            <person name="Gelpke M."/>
            <person name="Goodstein D.M."/>
            <person name="Harafuji N."/>
            <person name="Hastings K.E."/>
            <person name="Ho I."/>
            <person name="Hotta K."/>
            <person name="Huang W."/>
            <person name="Kawashima T."/>
            <person name="Lemaire P."/>
            <person name="Martinez D."/>
            <person name="Meinertzhagen I.A."/>
            <person name="Necula S."/>
            <person name="Nonaka M."/>
            <person name="Putnam N."/>
            <person name="Rash S."/>
            <person name="Saiga H."/>
            <person name="Satake M."/>
            <person name="Terry A."/>
            <person name="Yamada L."/>
            <person name="Wang H.G."/>
            <person name="Awazu S."/>
            <person name="Azumi K."/>
            <person name="Boore J."/>
            <person name="Branno M."/>
            <person name="Chin-Bow S."/>
            <person name="DeSantis R."/>
            <person name="Doyle S."/>
            <person name="Francino P."/>
            <person name="Keys D.N."/>
            <person name="Haga S."/>
            <person name="Hayashi H."/>
            <person name="Hino K."/>
            <person name="Imai K.S."/>
            <person name="Inaba K."/>
            <person name="Kano S."/>
            <person name="Kobayashi K."/>
            <person name="Kobayashi M."/>
            <person name="Lee B.I."/>
            <person name="Makabe K.W."/>
            <person name="Manohar C."/>
            <person name="Matassi G."/>
            <person name="Medina M."/>
            <person name="Mochizuki Y."/>
            <person name="Mount S."/>
            <person name="Morishita T."/>
            <person name="Miura S."/>
            <person name="Nakayama A."/>
            <person name="Nishizaka S."/>
            <person name="Nomoto H."/>
            <person name="Ohta F."/>
            <person name="Oishi K."/>
            <person name="Rigoutsos I."/>
            <person name="Sano M."/>
            <person name="Sasaki A."/>
            <person name="Sasakura Y."/>
            <person name="Shoguchi E."/>
            <person name="Shin-i T."/>
            <person name="Spagnuolo A."/>
            <person name="Stainier D."/>
            <person name="Suzuki M.M."/>
            <person name="Tassy O."/>
            <person name="Takatori N."/>
            <person name="Tokuoka M."/>
            <person name="Yagi K."/>
            <person name="Yoshizaki F."/>
            <person name="Wada S."/>
            <person name="Zhang C."/>
            <person name="Hyatt P.D."/>
            <person name="Larimer F."/>
            <person name="Detter C."/>
            <person name="Doggett N."/>
            <person name="Glavina T."/>
            <person name="Hawkins T."/>
            <person name="Richardson P."/>
            <person name="Lucas S."/>
            <person name="Kohara Y."/>
            <person name="Levine M."/>
            <person name="Satoh N."/>
            <person name="Rokhsar D.S."/>
        </authorList>
    </citation>
    <scope>NUCLEOTIDE SEQUENCE [LARGE SCALE GENOMIC DNA]</scope>
</reference>
<dbReference type="Proteomes" id="UP000008144">
    <property type="component" value="Chromosome 2"/>
</dbReference>
<dbReference type="SUPFAM" id="SSF52833">
    <property type="entry name" value="Thioredoxin-like"/>
    <property type="match status" value="3"/>
</dbReference>
<evidence type="ECO:0000256" key="12">
    <source>
        <dbReference type="ARBA" id="ARBA00045396"/>
    </source>
</evidence>
<evidence type="ECO:0000256" key="2">
    <source>
        <dbReference type="ARBA" id="ARBA00004319"/>
    </source>
</evidence>
<comment type="catalytic activity">
    <reaction evidence="1">
        <text>Catalyzes the rearrangement of -S-S- bonds in proteins.</text>
        <dbReference type="EC" id="5.3.4.1"/>
    </reaction>
</comment>
<dbReference type="OMA" id="KQKLWGW"/>
<proteinExistence type="inferred from homology"/>
<comment type="subunit">
    <text evidence="13">Part of a large chaperone multiprotein complex comprising DNAJB11, HSP90B1, HSPA5, HYOU, PDIA2, PDIA4, PDIA6, PPIB, SDF2L1, UGGT1 and very small amounts of ERP29, but not, or at very low levels, CALR nor CANX. Interacts with MICA on the surface of tumor cells, leading to MICA disulfide bond reduction which is required for its release from tumor cells. Interacts with ITGB3 following platelet stimulation. Interacts with ERN1; the interaction is direct. Interacts with EIF2AK3.</text>
</comment>
<dbReference type="InterPro" id="IPR013766">
    <property type="entry name" value="Thioredoxin_domain"/>
</dbReference>
<evidence type="ECO:0000256" key="5">
    <source>
        <dbReference type="ARBA" id="ARBA00022729"/>
    </source>
</evidence>
<dbReference type="Gene3D" id="3.40.30.10">
    <property type="entry name" value="Glutaredoxin"/>
    <property type="match status" value="2"/>
</dbReference>
<dbReference type="FunFam" id="3.40.30.10:FF:000107">
    <property type="entry name" value="Protein disulfide-isomerase 5-2"/>
    <property type="match status" value="1"/>
</dbReference>
<dbReference type="GO" id="GO:0005788">
    <property type="term" value="C:endoplasmic reticulum lumen"/>
    <property type="evidence" value="ECO:0007669"/>
    <property type="project" value="UniProtKB-SubCell"/>
</dbReference>
<name>F6TUR1_CIOIN</name>
<evidence type="ECO:0000256" key="15">
    <source>
        <dbReference type="SAM" id="MobiDB-lite"/>
    </source>
</evidence>
<keyword evidence="9" id="KW-0413">Isomerase</keyword>
<reference evidence="17" key="3">
    <citation type="submission" date="2025-08" db="UniProtKB">
        <authorList>
            <consortium name="Ensembl"/>
        </authorList>
    </citation>
    <scope>IDENTIFICATION</scope>
</reference>
<comment type="subcellular location">
    <subcellularLocation>
        <location evidence="2">Endoplasmic reticulum lumen</location>
    </subcellularLocation>
</comment>
<evidence type="ECO:0000256" key="7">
    <source>
        <dbReference type="ARBA" id="ARBA00022824"/>
    </source>
</evidence>
<feature type="region of interest" description="Disordered" evidence="15">
    <location>
        <begin position="57"/>
        <end position="86"/>
    </location>
</feature>
<evidence type="ECO:0000256" key="3">
    <source>
        <dbReference type="ARBA" id="ARBA00006347"/>
    </source>
</evidence>
<keyword evidence="7" id="KW-0256">Endoplasmic reticulum</keyword>
<feature type="domain" description="Thioredoxin" evidence="16">
    <location>
        <begin position="40"/>
        <end position="197"/>
    </location>
</feature>
<dbReference type="EC" id="5.3.4.1" evidence="4"/>
<keyword evidence="10" id="KW-0676">Redox-active center</keyword>
<dbReference type="HOGENOM" id="CLU_030311_0_0_1"/>
<dbReference type="PROSITE" id="PS51352">
    <property type="entry name" value="THIOREDOXIN_2"/>
    <property type="match status" value="1"/>
</dbReference>
<dbReference type="Pfam" id="PF00085">
    <property type="entry name" value="Thioredoxin"/>
    <property type="match status" value="2"/>
</dbReference>
<dbReference type="Pfam" id="PF24541">
    <property type="entry name" value="Thioredox_PDIA6_C"/>
    <property type="match status" value="1"/>
</dbReference>
<evidence type="ECO:0000259" key="16">
    <source>
        <dbReference type="PROSITE" id="PS51352"/>
    </source>
</evidence>
<dbReference type="InterPro" id="IPR036249">
    <property type="entry name" value="Thioredoxin-like_sf"/>
</dbReference>
<dbReference type="InterPro" id="IPR005788">
    <property type="entry name" value="PDI_thioredoxin-like_dom"/>
</dbReference>
<evidence type="ECO:0000313" key="17">
    <source>
        <dbReference type="Ensembl" id="ENSCINP00000008588.3"/>
    </source>
</evidence>
<dbReference type="STRING" id="7719.ENSCINP00000008588"/>
<accession>F6TUR1</accession>
<sequence length="373" mass="41384">IGAVNADAHPSLGSKYGVQGFPTIKIFGFDKSNPKPYNGARSADAITDAAMKAVREMVEDRKSGKKRGGGGGGQSRKEEKSSSDDVVTLTDSNFRELVLEGKETWFVEFYAPWCGHCKNLAPQWARAATEVKDKTEGTIKLGALDATVHQATAQQYGIRGYPTIKIFKQNEKSSPIDYDGSRDSSGIVNKAMEYYVENIDPPTIYELVSQEVFDENCGTHLCILAFLPDIADDGKDGRNRYIDLLKSLGDRFKKQRWGWAWLPANANPELEKSLKVGGSGYPPPQALVALNKKKDVYALYMGAFSDDGLGPFLNQLTYGRSRLSTHTLSEGKLPEVKTREPWDGKDAPPVFNIIFLMEFVDEDLSDFKWDDEL</sequence>
<dbReference type="PANTHER" id="PTHR45815">
    <property type="entry name" value="PROTEIN DISULFIDE-ISOMERASE A6"/>
    <property type="match status" value="1"/>
</dbReference>
<dbReference type="CDD" id="cd03001">
    <property type="entry name" value="PDI_a_P5"/>
    <property type="match status" value="1"/>
</dbReference>
<evidence type="ECO:0000256" key="14">
    <source>
        <dbReference type="RuleBase" id="RU004208"/>
    </source>
</evidence>
<dbReference type="PROSITE" id="PS00194">
    <property type="entry name" value="THIOREDOXIN_1"/>
    <property type="match status" value="1"/>
</dbReference>
<dbReference type="Ensembl" id="ENSCINT00000008588.3">
    <property type="protein sequence ID" value="ENSCINP00000008588.3"/>
    <property type="gene ID" value="ENSCING00000004153.3"/>
</dbReference>
<comment type="similarity">
    <text evidence="3 14">Belongs to the protein disulfide isomerase family.</text>
</comment>
<evidence type="ECO:0000256" key="4">
    <source>
        <dbReference type="ARBA" id="ARBA00012723"/>
    </source>
</evidence>
<dbReference type="InterPro" id="IPR057305">
    <property type="entry name" value="Thioredox_PDIA6_C"/>
</dbReference>
<evidence type="ECO:0000256" key="6">
    <source>
        <dbReference type="ARBA" id="ARBA00022737"/>
    </source>
</evidence>
<dbReference type="GO" id="GO:0034976">
    <property type="term" value="P:response to endoplasmic reticulum stress"/>
    <property type="evidence" value="ECO:0000318"/>
    <property type="project" value="GO_Central"/>
</dbReference>
<dbReference type="InterPro" id="IPR017937">
    <property type="entry name" value="Thioredoxin_CS"/>
</dbReference>
<dbReference type="GO" id="GO:0015035">
    <property type="term" value="F:protein-disulfide reductase activity"/>
    <property type="evidence" value="ECO:0000318"/>
    <property type="project" value="GO_Central"/>
</dbReference>
<organism evidence="17 18">
    <name type="scientific">Ciona intestinalis</name>
    <name type="common">Transparent sea squirt</name>
    <name type="synonym">Ascidia intestinalis</name>
    <dbReference type="NCBI Taxonomy" id="7719"/>
    <lineage>
        <taxon>Eukaryota</taxon>
        <taxon>Metazoa</taxon>
        <taxon>Chordata</taxon>
        <taxon>Tunicata</taxon>
        <taxon>Ascidiacea</taxon>
        <taxon>Phlebobranchia</taxon>
        <taxon>Cionidae</taxon>
        <taxon>Ciona</taxon>
    </lineage>
</organism>
<protein>
    <recommendedName>
        <fullName evidence="11">Protein disulfide-isomerase A6</fullName>
        <ecNumber evidence="4">5.3.4.1</ecNumber>
    </recommendedName>
</protein>
<evidence type="ECO:0000256" key="10">
    <source>
        <dbReference type="ARBA" id="ARBA00023284"/>
    </source>
</evidence>
<keyword evidence="8" id="KW-1015">Disulfide bond</keyword>
<keyword evidence="18" id="KW-1185">Reference proteome</keyword>
<keyword evidence="6" id="KW-0677">Repeat</keyword>
<comment type="function">
    <text evidence="12">May function as a chaperone that inhibits aggregation of misfolded proteins. Negatively regulates the unfolded protein response (UPR) through binding to UPR sensors such as ERN1, which in turn inactivates ERN1 signaling. May also regulate the UPR via the EIF2AK3 UPR sensor. Plays a role in platelet aggregation and activation by agonists such as convulxin, collagen and thrombin.</text>
</comment>
<evidence type="ECO:0000256" key="9">
    <source>
        <dbReference type="ARBA" id="ARBA00023235"/>
    </source>
</evidence>
<dbReference type="AlphaFoldDB" id="F6TUR1"/>
<evidence type="ECO:0000256" key="8">
    <source>
        <dbReference type="ARBA" id="ARBA00023157"/>
    </source>
</evidence>
<dbReference type="EMBL" id="EAAA01001330">
    <property type="status" value="NOT_ANNOTATED_CDS"/>
    <property type="molecule type" value="Genomic_DNA"/>
</dbReference>
<keyword evidence="5" id="KW-0732">Signal</keyword>
<dbReference type="GO" id="GO:0005783">
    <property type="term" value="C:endoplasmic reticulum"/>
    <property type="evidence" value="ECO:0000318"/>
    <property type="project" value="GO_Central"/>
</dbReference>
<reference evidence="17" key="2">
    <citation type="journal article" date="2008" name="Genome Biol.">
        <title>Improved genome assembly and evidence-based global gene model set for the chordate Ciona intestinalis: new insight into intron and operon populations.</title>
        <authorList>
            <person name="Satou Y."/>
            <person name="Mineta K."/>
            <person name="Ogasawara M."/>
            <person name="Sasakura Y."/>
            <person name="Shoguchi E."/>
            <person name="Ueno K."/>
            <person name="Yamada L."/>
            <person name="Matsumoto J."/>
            <person name="Wasserscheid J."/>
            <person name="Dewar K."/>
            <person name="Wiley G.B."/>
            <person name="Macmil S.L."/>
            <person name="Roe B.A."/>
            <person name="Zeller R.W."/>
            <person name="Hastings K.E."/>
            <person name="Lemaire P."/>
            <person name="Lindquist E."/>
            <person name="Endo T."/>
            <person name="Hotta K."/>
            <person name="Inaba K."/>
        </authorList>
    </citation>
    <scope>NUCLEOTIDE SEQUENCE [LARGE SCALE GENOMIC DNA]</scope>
    <source>
        <strain evidence="17">wild type</strain>
    </source>
</reference>
<evidence type="ECO:0000256" key="11">
    <source>
        <dbReference type="ARBA" id="ARBA00024139"/>
    </source>
</evidence>
<dbReference type="FunCoup" id="F6TUR1">
    <property type="interactions" value="613"/>
</dbReference>
<dbReference type="PANTHER" id="PTHR45815:SF3">
    <property type="entry name" value="PROTEIN DISULFIDE-ISOMERASE A6"/>
    <property type="match status" value="1"/>
</dbReference>
<evidence type="ECO:0000256" key="1">
    <source>
        <dbReference type="ARBA" id="ARBA00001182"/>
    </source>
</evidence>
<dbReference type="PRINTS" id="PR00421">
    <property type="entry name" value="THIOREDOXIN"/>
</dbReference>
<evidence type="ECO:0000313" key="18">
    <source>
        <dbReference type="Proteomes" id="UP000008144"/>
    </source>
</evidence>
<dbReference type="NCBIfam" id="TIGR01126">
    <property type="entry name" value="pdi_dom"/>
    <property type="match status" value="1"/>
</dbReference>
<evidence type="ECO:0000256" key="13">
    <source>
        <dbReference type="ARBA" id="ARBA00047074"/>
    </source>
</evidence>
<dbReference type="InParanoid" id="F6TUR1"/>
<dbReference type="GeneTree" id="ENSGT00940000155646"/>
<reference evidence="17" key="4">
    <citation type="submission" date="2025-09" db="UniProtKB">
        <authorList>
            <consortium name="Ensembl"/>
        </authorList>
    </citation>
    <scope>IDENTIFICATION</scope>
</reference>